<proteinExistence type="predicted"/>
<keyword evidence="2" id="KW-1185">Reference proteome</keyword>
<protein>
    <recommendedName>
        <fullName evidence="3">Phytoene synthase</fullName>
    </recommendedName>
</protein>
<accession>A0A845ASS4</accession>
<comment type="caution">
    <text evidence="1">The sequence shown here is derived from an EMBL/GenBank/DDBJ whole genome shotgun (WGS) entry which is preliminary data.</text>
</comment>
<evidence type="ECO:0000313" key="2">
    <source>
        <dbReference type="Proteomes" id="UP000446786"/>
    </source>
</evidence>
<gene>
    <name evidence="1" type="ORF">GRI94_11315</name>
</gene>
<evidence type="ECO:0008006" key="3">
    <source>
        <dbReference type="Google" id="ProtNLM"/>
    </source>
</evidence>
<dbReference type="EMBL" id="WTYE01000001">
    <property type="protein sequence ID" value="MXP32407.1"/>
    <property type="molecule type" value="Genomic_DNA"/>
</dbReference>
<dbReference type="Proteomes" id="UP000446786">
    <property type="component" value="Unassembled WGS sequence"/>
</dbReference>
<organism evidence="1 2">
    <name type="scientific">Parerythrobacter jejuensis</name>
    <dbReference type="NCBI Taxonomy" id="795812"/>
    <lineage>
        <taxon>Bacteria</taxon>
        <taxon>Pseudomonadati</taxon>
        <taxon>Pseudomonadota</taxon>
        <taxon>Alphaproteobacteria</taxon>
        <taxon>Sphingomonadales</taxon>
        <taxon>Erythrobacteraceae</taxon>
        <taxon>Parerythrobacter</taxon>
    </lineage>
</organism>
<dbReference type="OrthoDB" id="9814909at2"/>
<dbReference type="AlphaFoldDB" id="A0A845ASS4"/>
<name>A0A845ASS4_9SPHN</name>
<reference evidence="1 2" key="1">
    <citation type="submission" date="2019-12" db="EMBL/GenBank/DDBJ databases">
        <title>Genomic-based taxomic classification of the family Erythrobacteraceae.</title>
        <authorList>
            <person name="Xu L."/>
        </authorList>
    </citation>
    <scope>NUCLEOTIDE SEQUENCE [LARGE SCALE GENOMIC DNA]</scope>
    <source>
        <strain evidence="1 2">JCM 16677</strain>
    </source>
</reference>
<sequence length="206" mass="22485">MQLALAYAPRTARNVHLALFALDTRLAQVVGRGSEPIVAQLKLAWWRDRFAEDRCQWPVGEPLLASLATWDADVSHLGRTVDGWEGLLSEDPLAAPVVTEFVEGRAQVWALASEAIGAGTESSKVQQAARQWAVADLAGNLHDASEKAEAIRSIRDLSLDPVVMPRALRPMAVLAAMGRRSLKRERPMMDGGRALFNAMRVGILGR</sequence>
<evidence type="ECO:0000313" key="1">
    <source>
        <dbReference type="EMBL" id="MXP32407.1"/>
    </source>
</evidence>